<name>K0SJT6_THAOC</name>
<keyword evidence="3" id="KW-1185">Reference proteome</keyword>
<evidence type="ECO:0000313" key="2">
    <source>
        <dbReference type="EMBL" id="EJK58722.1"/>
    </source>
</evidence>
<dbReference type="OrthoDB" id="44440at2759"/>
<feature type="region of interest" description="Disordered" evidence="1">
    <location>
        <begin position="103"/>
        <end position="137"/>
    </location>
</feature>
<proteinExistence type="predicted"/>
<evidence type="ECO:0000256" key="1">
    <source>
        <dbReference type="SAM" id="MobiDB-lite"/>
    </source>
</evidence>
<dbReference type="AlphaFoldDB" id="K0SJT6"/>
<feature type="region of interest" description="Disordered" evidence="1">
    <location>
        <begin position="527"/>
        <end position="556"/>
    </location>
</feature>
<evidence type="ECO:0008006" key="4">
    <source>
        <dbReference type="Google" id="ProtNLM"/>
    </source>
</evidence>
<accession>K0SJT6</accession>
<sequence>MPTEVKVASPQKHAQHINPDVEFRKKLARFIGIDNNHGELLNYWLIPESGVPITDLSVHVTAEDLRNIAIKSQLDKLDSALAERLLNDRNYIIEPTGAISQFGTLEDVSPEESHPNGDKDTPSKEQYNCPEELPEAEDVDKADPLRGATVLLEANQIAANLWEQVDVDGQRYKVIKEIVEHRANHEAIRAGCTDASIDSLKSLPLSGGQKRLCDNHAFEIDRRNGDRCWRDAICPAHWTPGCHLIFDVKMDLTRKARFVAGGHMIEAPASLTYSGVASRESVRMAFAIAAVNKLKCLSCDIGNAYLNAECREMIWFVAGPECGDAEGKVCKLNAAQVVKDMLKGEGRGLIGRRNKNRHASPLHVKYKPELDVTPECDDEHASRYRQIMGILRQPVRRVVFDPVWIDKPRANFNNEADWQSFYGDIKDEDPPRMPEPLGPEVQHHATRRQNTCEAATFNAATFNAELVALRTARDLTAALRLKLKSFGVRLQGPTDRHCDNQGSVAMSWFQSPPYRRSVEMSWFQSPPYRRNTEETQYNQLSRGERGRRDGNDKGVI</sequence>
<protein>
    <recommendedName>
        <fullName evidence="4">Reverse transcriptase Ty1/copia-type domain-containing protein</fullName>
    </recommendedName>
</protein>
<reference evidence="2 3" key="1">
    <citation type="journal article" date="2012" name="Genome Biol.">
        <title>Genome and low-iron response of an oceanic diatom adapted to chronic iron limitation.</title>
        <authorList>
            <person name="Lommer M."/>
            <person name="Specht M."/>
            <person name="Roy A.S."/>
            <person name="Kraemer L."/>
            <person name="Andreson R."/>
            <person name="Gutowska M.A."/>
            <person name="Wolf J."/>
            <person name="Bergner S.V."/>
            <person name="Schilhabel M.B."/>
            <person name="Klostermeier U.C."/>
            <person name="Beiko R.G."/>
            <person name="Rosenstiel P."/>
            <person name="Hippler M."/>
            <person name="Laroche J."/>
        </authorList>
    </citation>
    <scope>NUCLEOTIDE SEQUENCE [LARGE SCALE GENOMIC DNA]</scope>
    <source>
        <strain evidence="2 3">CCMP1005</strain>
    </source>
</reference>
<feature type="compositionally biased region" description="Basic and acidic residues" evidence="1">
    <location>
        <begin position="111"/>
        <end position="123"/>
    </location>
</feature>
<dbReference type="EMBL" id="AGNL01024368">
    <property type="protein sequence ID" value="EJK58722.1"/>
    <property type="molecule type" value="Genomic_DNA"/>
</dbReference>
<comment type="caution">
    <text evidence="2">The sequence shown here is derived from an EMBL/GenBank/DDBJ whole genome shotgun (WGS) entry which is preliminary data.</text>
</comment>
<dbReference type="Proteomes" id="UP000266841">
    <property type="component" value="Unassembled WGS sequence"/>
</dbReference>
<organism evidence="2 3">
    <name type="scientific">Thalassiosira oceanica</name>
    <name type="common">Marine diatom</name>
    <dbReference type="NCBI Taxonomy" id="159749"/>
    <lineage>
        <taxon>Eukaryota</taxon>
        <taxon>Sar</taxon>
        <taxon>Stramenopiles</taxon>
        <taxon>Ochrophyta</taxon>
        <taxon>Bacillariophyta</taxon>
        <taxon>Coscinodiscophyceae</taxon>
        <taxon>Thalassiosirophycidae</taxon>
        <taxon>Thalassiosirales</taxon>
        <taxon>Thalassiosiraceae</taxon>
        <taxon>Thalassiosira</taxon>
    </lineage>
</organism>
<gene>
    <name evidence="2" type="ORF">THAOC_21128</name>
</gene>
<evidence type="ECO:0000313" key="3">
    <source>
        <dbReference type="Proteomes" id="UP000266841"/>
    </source>
</evidence>
<feature type="compositionally biased region" description="Basic and acidic residues" evidence="1">
    <location>
        <begin position="542"/>
        <end position="556"/>
    </location>
</feature>